<protein>
    <submittedName>
        <fullName evidence="1">Uncharacterized protein</fullName>
    </submittedName>
</protein>
<accession>A0A377J3Q3</accession>
<dbReference type="AlphaFoldDB" id="A0A377J3Q3"/>
<dbReference type="EMBL" id="UGHV01000001">
    <property type="protein sequence ID" value="STO96959.1"/>
    <property type="molecule type" value="Genomic_DNA"/>
</dbReference>
<dbReference type="Proteomes" id="UP000254841">
    <property type="component" value="Unassembled WGS sequence"/>
</dbReference>
<gene>
    <name evidence="1" type="ORF">NCTC12410_00777</name>
</gene>
<proteinExistence type="predicted"/>
<sequence length="325" mass="37374">MGFFTSMMSPLFSKVFIAINIDAITCTIKVIRIKHDKQVESLTKEFKTTENQIPMEAVKLIRRYKHNYPFTYVSAMIKTLSQGVVLQKDSKDFFSGNLKASECQISSSETIRVFAKRSMIKDYLRRFNVISGVDFVFSPFLIIDQNAHDLPTLGNNVYVLLQRSNIALMVVYRGVATFSGFFIAEGEVPMLNKEEQRSDIELKNFDELSLDDDFDEFAKIALDPSIEHLQTDMFIPNLDETKIVYDDMPKAKIISKILVDAIKEYYQNPLYKGEFIDKVILLDACKISDQAYEFIAKELMLETVKRDVNLPDVLIQFAQRELKGK</sequence>
<name>A0A377J3Q3_9HELI</name>
<reference evidence="1 2" key="1">
    <citation type="submission" date="2018-06" db="EMBL/GenBank/DDBJ databases">
        <authorList>
            <consortium name="Pathogen Informatics"/>
            <person name="Doyle S."/>
        </authorList>
    </citation>
    <scope>NUCLEOTIDE SEQUENCE [LARGE SCALE GENOMIC DNA]</scope>
    <source>
        <strain evidence="1 2">NCTC12410</strain>
    </source>
</reference>
<organism evidence="1 2">
    <name type="scientific">Helicobacter canis</name>
    <dbReference type="NCBI Taxonomy" id="29419"/>
    <lineage>
        <taxon>Bacteria</taxon>
        <taxon>Pseudomonadati</taxon>
        <taxon>Campylobacterota</taxon>
        <taxon>Epsilonproteobacteria</taxon>
        <taxon>Campylobacterales</taxon>
        <taxon>Helicobacteraceae</taxon>
        <taxon>Helicobacter</taxon>
    </lineage>
</organism>
<dbReference type="OrthoDB" id="5361769at2"/>
<evidence type="ECO:0000313" key="2">
    <source>
        <dbReference type="Proteomes" id="UP000254841"/>
    </source>
</evidence>
<evidence type="ECO:0000313" key="1">
    <source>
        <dbReference type="EMBL" id="STO96959.1"/>
    </source>
</evidence>
<dbReference type="RefSeq" id="WP_115011246.1">
    <property type="nucleotide sequence ID" value="NZ_UGHV01000001.1"/>
</dbReference>